<reference evidence="1 2" key="1">
    <citation type="submission" date="2019-12" db="EMBL/GenBank/DDBJ databases">
        <title>Full genome sequence of a Bacillus safensis strain isolated from commercially available natto in Indonesia.</title>
        <authorList>
            <person name="Yoshida M."/>
            <person name="Uomi M."/>
            <person name="Waturangi D."/>
            <person name="Ekaputri J.J."/>
            <person name="Setiamarga D.H.E."/>
        </authorList>
    </citation>
    <scope>NUCLEOTIDE SEQUENCE [LARGE SCALE GENOMIC DNA]</scope>
    <source>
        <strain evidence="1 2">IDN1</strain>
    </source>
</reference>
<evidence type="ECO:0000313" key="1">
    <source>
        <dbReference type="EMBL" id="BBP90520.1"/>
    </source>
</evidence>
<protein>
    <submittedName>
        <fullName evidence="1">Uncharacterized protein</fullName>
    </submittedName>
</protein>
<sequence length="167" mass="19983">MYTFMAPEHQNKRFQYGEVIYGGYEDQYIGLGTGAISYMQGMIWSNEGNTQKYIESLTNQELPIVKSREYHAFDRRLVFFPKTMKIEKTHLNRMPKREEIYRKLQLLIMKGVVEEAEQYFVIKEEAKPWYPAILVDLIPEKERKNYDQAVEFMQKELGWYESTEVLL</sequence>
<dbReference type="InterPro" id="IPR058240">
    <property type="entry name" value="rSAM_sf"/>
</dbReference>
<evidence type="ECO:0000313" key="2">
    <source>
        <dbReference type="Proteomes" id="UP000464658"/>
    </source>
</evidence>
<name>A0A5S9MAG5_BACIA</name>
<accession>A0A5S9MAG5</accession>
<dbReference type="Proteomes" id="UP000464658">
    <property type="component" value="Chromosome"/>
</dbReference>
<dbReference type="SUPFAM" id="SSF102114">
    <property type="entry name" value="Radical SAM enzymes"/>
    <property type="match status" value="1"/>
</dbReference>
<dbReference type="EMBL" id="AP021906">
    <property type="protein sequence ID" value="BBP90520.1"/>
    <property type="molecule type" value="Genomic_DNA"/>
</dbReference>
<gene>
    <name evidence="1" type="ORF">BsIDN1_41380</name>
</gene>
<dbReference type="AlphaFoldDB" id="A0A5S9MAG5"/>
<organism evidence="1 2">
    <name type="scientific">Bacillus safensis</name>
    <dbReference type="NCBI Taxonomy" id="561879"/>
    <lineage>
        <taxon>Bacteria</taxon>
        <taxon>Bacillati</taxon>
        <taxon>Bacillota</taxon>
        <taxon>Bacilli</taxon>
        <taxon>Bacillales</taxon>
        <taxon>Bacillaceae</taxon>
        <taxon>Bacillus</taxon>
    </lineage>
</organism>
<proteinExistence type="predicted"/>